<gene>
    <name evidence="2" type="ORF">ACFOWE_30525</name>
</gene>
<dbReference type="Gene3D" id="3.40.50.1010">
    <property type="entry name" value="5'-nuclease"/>
    <property type="match status" value="1"/>
</dbReference>
<feature type="domain" description="NYN" evidence="1">
    <location>
        <begin position="3"/>
        <end position="180"/>
    </location>
</feature>
<keyword evidence="3" id="KW-1185">Reference proteome</keyword>
<name>A0ABV8IEJ7_9ACTN</name>
<evidence type="ECO:0000259" key="1">
    <source>
        <dbReference type="Pfam" id="PF01936"/>
    </source>
</evidence>
<reference evidence="3" key="1">
    <citation type="journal article" date="2019" name="Int. J. Syst. Evol. Microbiol.">
        <title>The Global Catalogue of Microorganisms (GCM) 10K type strain sequencing project: providing services to taxonomists for standard genome sequencing and annotation.</title>
        <authorList>
            <consortium name="The Broad Institute Genomics Platform"/>
            <consortium name="The Broad Institute Genome Sequencing Center for Infectious Disease"/>
            <person name="Wu L."/>
            <person name="Ma J."/>
        </authorList>
    </citation>
    <scope>NUCLEOTIDE SEQUENCE [LARGE SCALE GENOMIC DNA]</scope>
    <source>
        <strain evidence="3">TBRC 4489</strain>
    </source>
</reference>
<dbReference type="CDD" id="cd18722">
    <property type="entry name" value="PIN_NicB-like"/>
    <property type="match status" value="1"/>
</dbReference>
<dbReference type="Proteomes" id="UP001595850">
    <property type="component" value="Unassembled WGS sequence"/>
</dbReference>
<dbReference type="EMBL" id="JBHSBM010000053">
    <property type="protein sequence ID" value="MFC4062654.1"/>
    <property type="molecule type" value="Genomic_DNA"/>
</dbReference>
<dbReference type="Pfam" id="PF01936">
    <property type="entry name" value="NYN"/>
    <property type="match status" value="1"/>
</dbReference>
<evidence type="ECO:0000313" key="3">
    <source>
        <dbReference type="Proteomes" id="UP001595850"/>
    </source>
</evidence>
<protein>
    <submittedName>
        <fullName evidence="2">NYN domain-containing protein</fullName>
    </submittedName>
</protein>
<comment type="caution">
    <text evidence="2">The sequence shown here is derived from an EMBL/GenBank/DDBJ whole genome shotgun (WGS) entry which is preliminary data.</text>
</comment>
<accession>A0ABV8IEJ7</accession>
<evidence type="ECO:0000313" key="2">
    <source>
        <dbReference type="EMBL" id="MFC4062654.1"/>
    </source>
</evidence>
<proteinExistence type="predicted"/>
<sequence>MITNVYVDGFNLFYGCLKGSPYKWLDLDALSRRLLPGHDIHRIRYFTAKVAARPDDPDGPNKQHFYLRALATIPHLSIHLGRFQQKRVRMRLACPPSRGPVTVEVIKTEEKGSDVNLATYLLADSFRGDCQVAVVVSNDADLAEPIRMVCHEIGLRVGVVNPHGVHRRSADLRAAAPTFFRQIRPSVLGTCQFPEKLEDSQGEIRRPAAW</sequence>
<dbReference type="InterPro" id="IPR021139">
    <property type="entry name" value="NYN"/>
</dbReference>
<dbReference type="RefSeq" id="WP_377293965.1">
    <property type="nucleotide sequence ID" value="NZ_JBHSBM010000053.1"/>
</dbReference>
<organism evidence="2 3">
    <name type="scientific">Planomonospora corallina</name>
    <dbReference type="NCBI Taxonomy" id="1806052"/>
    <lineage>
        <taxon>Bacteria</taxon>
        <taxon>Bacillati</taxon>
        <taxon>Actinomycetota</taxon>
        <taxon>Actinomycetes</taxon>
        <taxon>Streptosporangiales</taxon>
        <taxon>Streptosporangiaceae</taxon>
        <taxon>Planomonospora</taxon>
    </lineage>
</organism>